<proteinExistence type="predicted"/>
<evidence type="ECO:0000313" key="2">
    <source>
        <dbReference type="EMBL" id="CAF0927803.1"/>
    </source>
</evidence>
<evidence type="ECO:0000256" key="1">
    <source>
        <dbReference type="SAM" id="Phobius"/>
    </source>
</evidence>
<feature type="transmembrane region" description="Helical" evidence="1">
    <location>
        <begin position="50"/>
        <end position="68"/>
    </location>
</feature>
<evidence type="ECO:0008006" key="5">
    <source>
        <dbReference type="Google" id="ProtNLM"/>
    </source>
</evidence>
<keyword evidence="1" id="KW-0812">Transmembrane</keyword>
<sequence>MNLKAGVQELLEQVRTYNVFAHEEGENVDDNDEPRDRGKIIQHQRYATRLYVILFIVAFYVLIMATVMNPQTRLITVSNITPTLFDYLRSDYGQELSCPCSTISVPYKAFVSNIISFDPVCTSIFTSQQWIEALYLTNASVYIAFDFRATANSQFELLAALCSFSNDTISQSIANIDNSQLISIQLLSEDQVQSQVNSTIKVIQNNLQSQVTSILQFLQMTTQSNGLMSALNTAFYLSIGLLNGNYDTAFYFQRLSNSGPSCKTESIKFPAGFYSISYLNPLDFDNGYDGSQNFSNTSEIVSGFFSGCYPLDALLASTLDCLYDGSCFKTLLKYFPVLNQVCMT</sequence>
<dbReference type="EMBL" id="CAJNON010000078">
    <property type="protein sequence ID" value="CAF0927803.1"/>
    <property type="molecule type" value="Genomic_DNA"/>
</dbReference>
<organism evidence="3 4">
    <name type="scientific">Adineta steineri</name>
    <dbReference type="NCBI Taxonomy" id="433720"/>
    <lineage>
        <taxon>Eukaryota</taxon>
        <taxon>Metazoa</taxon>
        <taxon>Spiralia</taxon>
        <taxon>Gnathifera</taxon>
        <taxon>Rotifera</taxon>
        <taxon>Eurotatoria</taxon>
        <taxon>Bdelloidea</taxon>
        <taxon>Adinetida</taxon>
        <taxon>Adinetidae</taxon>
        <taxon>Adineta</taxon>
    </lineage>
</organism>
<evidence type="ECO:0000313" key="3">
    <source>
        <dbReference type="EMBL" id="CAF3875634.1"/>
    </source>
</evidence>
<protein>
    <recommendedName>
        <fullName evidence="5">Transmembrane protein</fullName>
    </recommendedName>
</protein>
<keyword evidence="1" id="KW-0472">Membrane</keyword>
<dbReference type="Proteomes" id="UP000663881">
    <property type="component" value="Unassembled WGS sequence"/>
</dbReference>
<dbReference type="EMBL" id="CAJOAY010001697">
    <property type="protein sequence ID" value="CAF3875634.1"/>
    <property type="molecule type" value="Genomic_DNA"/>
</dbReference>
<reference evidence="3" key="1">
    <citation type="submission" date="2021-02" db="EMBL/GenBank/DDBJ databases">
        <authorList>
            <person name="Nowell W R."/>
        </authorList>
    </citation>
    <scope>NUCLEOTIDE SEQUENCE</scope>
</reference>
<keyword evidence="1" id="KW-1133">Transmembrane helix</keyword>
<dbReference type="Proteomes" id="UP000663891">
    <property type="component" value="Unassembled WGS sequence"/>
</dbReference>
<gene>
    <name evidence="3" type="ORF">OKA104_LOCUS22853</name>
    <name evidence="2" type="ORF">VCS650_LOCUS10747</name>
</gene>
<dbReference type="AlphaFoldDB" id="A0A819G3B0"/>
<accession>A0A819G3B0</accession>
<comment type="caution">
    <text evidence="3">The sequence shown here is derived from an EMBL/GenBank/DDBJ whole genome shotgun (WGS) entry which is preliminary data.</text>
</comment>
<dbReference type="OrthoDB" id="10077925at2759"/>
<evidence type="ECO:0000313" key="4">
    <source>
        <dbReference type="Proteomes" id="UP000663881"/>
    </source>
</evidence>
<name>A0A819G3B0_9BILA</name>